<dbReference type="PROSITE" id="PS51257">
    <property type="entry name" value="PROKAR_LIPOPROTEIN"/>
    <property type="match status" value="1"/>
</dbReference>
<dbReference type="Pfam" id="PF00149">
    <property type="entry name" value="Metallophos"/>
    <property type="match status" value="1"/>
</dbReference>
<keyword evidence="8 11" id="KW-0547">Nucleotide-binding</keyword>
<dbReference type="Proteomes" id="UP000595481">
    <property type="component" value="Chromosome"/>
</dbReference>
<evidence type="ECO:0000256" key="8">
    <source>
        <dbReference type="ARBA" id="ARBA00022741"/>
    </source>
</evidence>
<dbReference type="Gene3D" id="3.90.780.10">
    <property type="entry name" value="5'-Nucleotidase, C-terminal domain"/>
    <property type="match status" value="1"/>
</dbReference>
<comment type="catalytic activity">
    <reaction evidence="1">
        <text>a ribonucleoside 3'-phosphate + H2O = a ribonucleoside + phosphate</text>
        <dbReference type="Rhea" id="RHEA:10144"/>
        <dbReference type="ChEBI" id="CHEBI:13197"/>
        <dbReference type="ChEBI" id="CHEBI:15377"/>
        <dbReference type="ChEBI" id="CHEBI:18254"/>
        <dbReference type="ChEBI" id="CHEBI:43474"/>
        <dbReference type="EC" id="3.1.3.6"/>
    </reaction>
</comment>
<evidence type="ECO:0000256" key="7">
    <source>
        <dbReference type="ARBA" id="ARBA00022729"/>
    </source>
</evidence>
<dbReference type="PROSITE" id="PS00786">
    <property type="entry name" value="5_NUCLEOTIDASE_2"/>
    <property type="match status" value="1"/>
</dbReference>
<evidence type="ECO:0000259" key="12">
    <source>
        <dbReference type="Pfam" id="PF00149"/>
    </source>
</evidence>
<evidence type="ECO:0000256" key="10">
    <source>
        <dbReference type="ARBA" id="ARBA00023268"/>
    </source>
</evidence>
<comment type="catalytic activity">
    <reaction evidence="2">
        <text>a nucleoside 2',3'-cyclic phosphate + H2O = a nucleoside 3'-phosphate + H(+)</text>
        <dbReference type="Rhea" id="RHEA:19621"/>
        <dbReference type="ChEBI" id="CHEBI:15377"/>
        <dbReference type="ChEBI" id="CHEBI:15378"/>
        <dbReference type="ChEBI" id="CHEBI:66949"/>
        <dbReference type="ChEBI" id="CHEBI:66954"/>
        <dbReference type="EC" id="3.1.4.16"/>
    </reaction>
</comment>
<dbReference type="PROSITE" id="PS00785">
    <property type="entry name" value="5_NUCLEOTIDASE_1"/>
    <property type="match status" value="1"/>
</dbReference>
<evidence type="ECO:0000256" key="6">
    <source>
        <dbReference type="ARBA" id="ARBA00022723"/>
    </source>
</evidence>
<dbReference type="InterPro" id="IPR006146">
    <property type="entry name" value="5'-Nucleotdase_CS"/>
</dbReference>
<dbReference type="Gene3D" id="3.60.21.10">
    <property type="match status" value="1"/>
</dbReference>
<dbReference type="GeneID" id="69550768"/>
<reference evidence="14 15" key="1">
    <citation type="submission" date="2020-12" db="EMBL/GenBank/DDBJ databases">
        <title>FDA dAtabase for Regulatory Grade micrObial Sequences (FDA-ARGOS): Supporting development and validation of Infectious Disease Dx tests.</title>
        <authorList>
            <person name="Sproer C."/>
            <person name="Gronow S."/>
            <person name="Severitt S."/>
            <person name="Schroder I."/>
            <person name="Tallon L."/>
            <person name="Sadzewicz L."/>
            <person name="Zhao X."/>
            <person name="Boylan J."/>
            <person name="Ott S."/>
            <person name="Bowen H."/>
            <person name="Vavikolanu K."/>
            <person name="Mehta A."/>
            <person name="Aluvathingal J."/>
            <person name="Nadendla S."/>
            <person name="Lowell S."/>
            <person name="Myers T."/>
            <person name="Yan Y."/>
            <person name="Sichtig H."/>
        </authorList>
    </citation>
    <scope>NUCLEOTIDE SEQUENCE [LARGE SCALE GENOMIC DNA]</scope>
    <source>
        <strain evidence="14 15">FDAARGOS_986</strain>
    </source>
</reference>
<evidence type="ECO:0000256" key="4">
    <source>
        <dbReference type="ARBA" id="ARBA00004196"/>
    </source>
</evidence>
<dbReference type="InterPro" id="IPR029052">
    <property type="entry name" value="Metallo-depent_PP-like"/>
</dbReference>
<evidence type="ECO:0000313" key="14">
    <source>
        <dbReference type="EMBL" id="QQB21038.1"/>
    </source>
</evidence>
<dbReference type="NCBIfam" id="NF006938">
    <property type="entry name" value="PRK09420.1"/>
    <property type="match status" value="1"/>
</dbReference>
<protein>
    <submittedName>
        <fullName evidence="14">Bifunctional 2',3'-cyclic-nucleotide 2'-phosphodiesterase/3'-nucleotidase</fullName>
    </submittedName>
</protein>
<keyword evidence="7 11" id="KW-0732">Signal</keyword>
<feature type="chain" id="PRO_5044961898" evidence="11">
    <location>
        <begin position="27"/>
        <end position="673"/>
    </location>
</feature>
<feature type="domain" description="5'-Nucleotidase C-terminal" evidence="13">
    <location>
        <begin position="392"/>
        <end position="579"/>
    </location>
</feature>
<keyword evidence="6" id="KW-0479">Metal-binding</keyword>
<dbReference type="SUPFAM" id="SSF56300">
    <property type="entry name" value="Metallo-dependent phosphatases"/>
    <property type="match status" value="1"/>
</dbReference>
<evidence type="ECO:0000256" key="1">
    <source>
        <dbReference type="ARBA" id="ARBA00000527"/>
    </source>
</evidence>
<comment type="similarity">
    <text evidence="5 11">Belongs to the 5'-nucleotidase family.</text>
</comment>
<dbReference type="CDD" id="cd07410">
    <property type="entry name" value="MPP_CpdB_N"/>
    <property type="match status" value="1"/>
</dbReference>
<dbReference type="PANTHER" id="PTHR11575:SF6">
    <property type="entry name" value="2',3'-CYCLIC-NUCLEOTIDE 2'-PHOSPHODIESTERASE_3'-NUCLEOTIDASE"/>
    <property type="match status" value="1"/>
</dbReference>
<dbReference type="InterPro" id="IPR036907">
    <property type="entry name" value="5'-Nucleotdase_C_sf"/>
</dbReference>
<sequence length="673" mass="74259">MKTTLTLSSVAVLLLLSGCNSDNGKAAPGDVNLRLIETSDIHSNLLGFDYYQNKVDHSLGLSRTALLIHKAREENGNNLLIDNGDLIQGTPLSDYVFAQYKGNPDYLKKLGHPAINALNQLQYDVGNLGNHEFNYGLDYLADALSGANYPVLNANVFDARDFKRDSNGKIDWNAMPNRFKPYVLLDRQVKDVNGNVQTVKVGVLGVNPPQIMQWDRRNLEGKVIVADMVETAEHYIPEMRAKGADLVVVVAHTGITGTPQEPFMENAAVYLAQVKGVDALLLGHAHKAFPGEYPDVAQVDNARGRIAGVPAVMPGVAGNHLGVIDLKLTQKDGRWQVASSHSEVRQVDKSMDVPGDSQIEALVDKTHDATNQWLADPISEIAKPIYSFFSVVQDDASLQIVSDAQKWHIDQVKADCLSHNGVNCALNEDLPVLSAVAPFRGGRNGPNDFTWVPAGKISLRNVADLYVFPNTLQVTKVNGATVKEWLEKSVSQYNQIVPDASKAQWLVVDDFRPYNFDMIKGVQYKIDITQPARYDQDGKQISDKHRITELTYQGKPIDLKQNFYVVTNNYRGSGGGNFPGIDSKAVVHEDPMETREVLSAYVKEMAKQHPEGFEQKVDNNWSLAALPAGAKVYFYSSTNPEAEKLAGSKLKRVEGVKPNDPKFVNHAIYQLVE</sequence>
<feature type="domain" description="Calcineurin-like phosphoesterase" evidence="12">
    <location>
        <begin position="34"/>
        <end position="287"/>
    </location>
</feature>
<proteinExistence type="inferred from homology"/>
<dbReference type="PRINTS" id="PR01607">
    <property type="entry name" value="APYRASEFAMLY"/>
</dbReference>
<dbReference type="InterPro" id="IPR008334">
    <property type="entry name" value="5'-Nucleotdase_C"/>
</dbReference>
<keyword evidence="10" id="KW-0511">Multifunctional enzyme</keyword>
<evidence type="ECO:0000256" key="5">
    <source>
        <dbReference type="ARBA" id="ARBA00006654"/>
    </source>
</evidence>
<comment type="subcellular location">
    <subcellularLocation>
        <location evidence="4">Cell envelope</location>
    </subcellularLocation>
</comment>
<dbReference type="EMBL" id="CP066092">
    <property type="protein sequence ID" value="QQB21038.1"/>
    <property type="molecule type" value="Genomic_DNA"/>
</dbReference>
<keyword evidence="9 11" id="KW-0378">Hydrolase</keyword>
<feature type="signal peptide" evidence="11">
    <location>
        <begin position="1"/>
        <end position="26"/>
    </location>
</feature>
<comment type="cofactor">
    <cofactor evidence="3">
        <name>a divalent metal cation</name>
        <dbReference type="ChEBI" id="CHEBI:60240"/>
    </cofactor>
</comment>
<dbReference type="InterPro" id="IPR004843">
    <property type="entry name" value="Calcineurin-like_PHP"/>
</dbReference>
<dbReference type="Pfam" id="PF02872">
    <property type="entry name" value="5_nucleotid_C"/>
    <property type="match status" value="1"/>
</dbReference>
<evidence type="ECO:0000256" key="9">
    <source>
        <dbReference type="ARBA" id="ARBA00022801"/>
    </source>
</evidence>
<dbReference type="PANTHER" id="PTHR11575">
    <property type="entry name" value="5'-NUCLEOTIDASE-RELATED"/>
    <property type="match status" value="1"/>
</dbReference>
<name>A0A7T4DQ94_AERJA</name>
<dbReference type="SUPFAM" id="SSF55816">
    <property type="entry name" value="5'-nucleotidase (syn. UDP-sugar hydrolase), C-terminal domain"/>
    <property type="match status" value="1"/>
</dbReference>
<dbReference type="InterPro" id="IPR006179">
    <property type="entry name" value="5_nucleotidase/apyrase"/>
</dbReference>
<evidence type="ECO:0000256" key="2">
    <source>
        <dbReference type="ARBA" id="ARBA00001730"/>
    </source>
</evidence>
<dbReference type="InterPro" id="IPR041827">
    <property type="entry name" value="CpdB_N"/>
</dbReference>
<evidence type="ECO:0000256" key="3">
    <source>
        <dbReference type="ARBA" id="ARBA00001968"/>
    </source>
</evidence>
<keyword evidence="15" id="KW-1185">Reference proteome</keyword>
<evidence type="ECO:0000256" key="11">
    <source>
        <dbReference type="RuleBase" id="RU362119"/>
    </source>
</evidence>
<evidence type="ECO:0000313" key="15">
    <source>
        <dbReference type="Proteomes" id="UP000595481"/>
    </source>
</evidence>
<evidence type="ECO:0000259" key="13">
    <source>
        <dbReference type="Pfam" id="PF02872"/>
    </source>
</evidence>
<dbReference type="RefSeq" id="WP_042032144.1">
    <property type="nucleotide sequence ID" value="NZ_CAWMFX010000040.1"/>
</dbReference>
<organism evidence="14 15">
    <name type="scientific">Aeromonas jandaei</name>
    <dbReference type="NCBI Taxonomy" id="650"/>
    <lineage>
        <taxon>Bacteria</taxon>
        <taxon>Pseudomonadati</taxon>
        <taxon>Pseudomonadota</taxon>
        <taxon>Gammaproteobacteria</taxon>
        <taxon>Aeromonadales</taxon>
        <taxon>Aeromonadaceae</taxon>
        <taxon>Aeromonas</taxon>
    </lineage>
</organism>
<accession>A0A7T4DQ94</accession>
<gene>
    <name evidence="14" type="ORF">I6H43_05765</name>
</gene>